<keyword evidence="3" id="KW-1185">Reference proteome</keyword>
<evidence type="ECO:0000256" key="1">
    <source>
        <dbReference type="SAM" id="MobiDB-lite"/>
    </source>
</evidence>
<reference evidence="2 3" key="1">
    <citation type="journal article" date="2021" name="BMC Genomics">
        <title>Datura genome reveals duplications of psychoactive alkaloid biosynthetic genes and high mutation rate following tissue culture.</title>
        <authorList>
            <person name="Rajewski A."/>
            <person name="Carter-House D."/>
            <person name="Stajich J."/>
            <person name="Litt A."/>
        </authorList>
    </citation>
    <scope>NUCLEOTIDE SEQUENCE [LARGE SCALE GENOMIC DNA]</scope>
    <source>
        <strain evidence="2">AR-01</strain>
    </source>
</reference>
<organism evidence="2 3">
    <name type="scientific">Datura stramonium</name>
    <name type="common">Jimsonweed</name>
    <name type="synonym">Common thornapple</name>
    <dbReference type="NCBI Taxonomy" id="4076"/>
    <lineage>
        <taxon>Eukaryota</taxon>
        <taxon>Viridiplantae</taxon>
        <taxon>Streptophyta</taxon>
        <taxon>Embryophyta</taxon>
        <taxon>Tracheophyta</taxon>
        <taxon>Spermatophyta</taxon>
        <taxon>Magnoliopsida</taxon>
        <taxon>eudicotyledons</taxon>
        <taxon>Gunneridae</taxon>
        <taxon>Pentapetalae</taxon>
        <taxon>asterids</taxon>
        <taxon>lamiids</taxon>
        <taxon>Solanales</taxon>
        <taxon>Solanaceae</taxon>
        <taxon>Solanoideae</taxon>
        <taxon>Datureae</taxon>
        <taxon>Datura</taxon>
    </lineage>
</organism>
<evidence type="ECO:0000313" key="2">
    <source>
        <dbReference type="EMBL" id="MCD7454302.1"/>
    </source>
</evidence>
<feature type="non-terminal residue" evidence="2">
    <location>
        <position position="1"/>
    </location>
</feature>
<name>A0ABS8S5F3_DATST</name>
<accession>A0ABS8S5F3</accession>
<proteinExistence type="predicted"/>
<gene>
    <name evidence="2" type="ORF">HAX54_024266</name>
</gene>
<dbReference type="EMBL" id="JACEIK010000296">
    <property type="protein sequence ID" value="MCD7454302.1"/>
    <property type="molecule type" value="Genomic_DNA"/>
</dbReference>
<feature type="region of interest" description="Disordered" evidence="1">
    <location>
        <begin position="24"/>
        <end position="69"/>
    </location>
</feature>
<dbReference type="Proteomes" id="UP000823775">
    <property type="component" value="Unassembled WGS sequence"/>
</dbReference>
<sequence>AAASPFLPLRLPFSITVAAHQGSQPLLQQPRLTDLPLLSSSPLSPKTNNQTQHHQRLSTNAPPQRLLRSSLSSPAAFTLHSFLPLLPSLGHRTA</sequence>
<protein>
    <submittedName>
        <fullName evidence="2">Uncharacterized protein</fullName>
    </submittedName>
</protein>
<feature type="compositionally biased region" description="Low complexity" evidence="1">
    <location>
        <begin position="35"/>
        <end position="45"/>
    </location>
</feature>
<evidence type="ECO:0000313" key="3">
    <source>
        <dbReference type="Proteomes" id="UP000823775"/>
    </source>
</evidence>
<feature type="compositionally biased region" description="Polar residues" evidence="1">
    <location>
        <begin position="46"/>
        <end position="60"/>
    </location>
</feature>
<comment type="caution">
    <text evidence="2">The sequence shown here is derived from an EMBL/GenBank/DDBJ whole genome shotgun (WGS) entry which is preliminary data.</text>
</comment>